<dbReference type="InterPro" id="IPR023554">
    <property type="entry name" value="RNA_helicase_ATP-dep_RhlB"/>
</dbReference>
<evidence type="ECO:0000259" key="10">
    <source>
        <dbReference type="PROSITE" id="PS51192"/>
    </source>
</evidence>
<keyword evidence="1 7" id="KW-0963">Cytoplasm</keyword>
<dbReference type="PROSITE" id="PS51194">
    <property type="entry name" value="HELICASE_CTER"/>
    <property type="match status" value="1"/>
</dbReference>
<evidence type="ECO:0000259" key="12">
    <source>
        <dbReference type="PROSITE" id="PS51195"/>
    </source>
</evidence>
<evidence type="ECO:0000256" key="8">
    <source>
        <dbReference type="PROSITE-ProRule" id="PRU00552"/>
    </source>
</evidence>
<keyword evidence="6 7" id="KW-0694">RNA-binding</keyword>
<dbReference type="GO" id="GO:0006401">
    <property type="term" value="P:RNA catabolic process"/>
    <property type="evidence" value="ECO:0007669"/>
    <property type="project" value="UniProtKB-UniRule"/>
</dbReference>
<evidence type="ECO:0000256" key="1">
    <source>
        <dbReference type="ARBA" id="ARBA00022490"/>
    </source>
</evidence>
<dbReference type="PROSITE" id="PS00039">
    <property type="entry name" value="DEAD_ATP_HELICASE"/>
    <property type="match status" value="1"/>
</dbReference>
<dbReference type="CDD" id="cd00268">
    <property type="entry name" value="DEADc"/>
    <property type="match status" value="1"/>
</dbReference>
<dbReference type="InterPro" id="IPR000629">
    <property type="entry name" value="RNA-helicase_DEAD-box_CS"/>
</dbReference>
<dbReference type="EC" id="3.6.4.13" evidence="7"/>
<dbReference type="PANTHER" id="PTHR47959">
    <property type="entry name" value="ATP-DEPENDENT RNA HELICASE RHLE-RELATED"/>
    <property type="match status" value="1"/>
</dbReference>
<dbReference type="InterPro" id="IPR050079">
    <property type="entry name" value="DEAD_box_RNA_helicase"/>
</dbReference>
<dbReference type="GO" id="GO:0005524">
    <property type="term" value="F:ATP binding"/>
    <property type="evidence" value="ECO:0007669"/>
    <property type="project" value="UniProtKB-UniRule"/>
</dbReference>
<feature type="short sequence motif" description="Q motif" evidence="8">
    <location>
        <begin position="85"/>
        <end position="113"/>
    </location>
</feature>
<dbReference type="GO" id="GO:0003723">
    <property type="term" value="F:RNA binding"/>
    <property type="evidence" value="ECO:0007669"/>
    <property type="project" value="UniProtKB-UniRule"/>
</dbReference>
<dbReference type="GO" id="GO:0016887">
    <property type="term" value="F:ATP hydrolysis activity"/>
    <property type="evidence" value="ECO:0007669"/>
    <property type="project" value="RHEA"/>
</dbReference>
<evidence type="ECO:0000256" key="6">
    <source>
        <dbReference type="ARBA" id="ARBA00022884"/>
    </source>
</evidence>
<dbReference type="Pfam" id="PF00270">
    <property type="entry name" value="DEAD"/>
    <property type="match status" value="1"/>
</dbReference>
<feature type="domain" description="DEAD-box RNA helicase Q" evidence="12">
    <location>
        <begin position="85"/>
        <end position="113"/>
    </location>
</feature>
<evidence type="ECO:0000259" key="11">
    <source>
        <dbReference type="PROSITE" id="PS51194"/>
    </source>
</evidence>
<organism evidence="13 14">
    <name type="scientific">Pseudohalioglobus sediminis</name>
    <dbReference type="NCBI Taxonomy" id="2606449"/>
    <lineage>
        <taxon>Bacteria</taxon>
        <taxon>Pseudomonadati</taxon>
        <taxon>Pseudomonadota</taxon>
        <taxon>Gammaproteobacteria</taxon>
        <taxon>Cellvibrionales</taxon>
        <taxon>Halieaceae</taxon>
        <taxon>Pseudohalioglobus</taxon>
    </lineage>
</organism>
<comment type="function">
    <text evidence="7">DEAD-box RNA helicase involved in RNA degradation. Has RNA-dependent ATPase activity and unwinds double-stranded RNA.</text>
</comment>
<feature type="domain" description="Helicase C-terminal" evidence="11">
    <location>
        <begin position="307"/>
        <end position="467"/>
    </location>
</feature>
<evidence type="ECO:0000256" key="2">
    <source>
        <dbReference type="ARBA" id="ARBA00022741"/>
    </source>
</evidence>
<comment type="similarity">
    <text evidence="7">Belongs to the DEAD box helicase family. RhlB subfamily.</text>
</comment>
<keyword evidence="2 7" id="KW-0547">Nucleotide-binding</keyword>
<dbReference type="CDD" id="cd18787">
    <property type="entry name" value="SF2_C_DEAD"/>
    <property type="match status" value="1"/>
</dbReference>
<evidence type="ECO:0000313" key="13">
    <source>
        <dbReference type="EMBL" id="KAA1188365.1"/>
    </source>
</evidence>
<dbReference type="NCBIfam" id="NF002340">
    <property type="entry name" value="PRK01297.1"/>
    <property type="match status" value="1"/>
</dbReference>
<keyword evidence="4 7" id="KW-0347">Helicase</keyword>
<dbReference type="InterPro" id="IPR011545">
    <property type="entry name" value="DEAD/DEAH_box_helicase_dom"/>
</dbReference>
<dbReference type="Pfam" id="PF00271">
    <property type="entry name" value="Helicase_C"/>
    <property type="match status" value="1"/>
</dbReference>
<comment type="subcellular location">
    <subcellularLocation>
        <location evidence="7">Cytoplasm</location>
    </subcellularLocation>
</comment>
<dbReference type="InterPro" id="IPR027417">
    <property type="entry name" value="P-loop_NTPase"/>
</dbReference>
<protein>
    <recommendedName>
        <fullName evidence="7">ATP-dependent RNA helicase RhlB</fullName>
        <ecNumber evidence="7">3.6.4.13</ecNumber>
    </recommendedName>
</protein>
<name>A0A5B0WQ43_9GAMM</name>
<dbReference type="EMBL" id="VTUX01000010">
    <property type="protein sequence ID" value="KAA1188365.1"/>
    <property type="molecule type" value="Genomic_DNA"/>
</dbReference>
<reference evidence="13 14" key="1">
    <citation type="submission" date="2019-09" db="EMBL/GenBank/DDBJ databases">
        <authorList>
            <person name="Chen X.-Y."/>
        </authorList>
    </citation>
    <scope>NUCLEOTIDE SEQUENCE [LARGE SCALE GENOMIC DNA]</scope>
    <source>
        <strain evidence="13 14">NY5</strain>
    </source>
</reference>
<keyword evidence="3 7" id="KW-0378">Hydrolase</keyword>
<dbReference type="SUPFAM" id="SSF52540">
    <property type="entry name" value="P-loop containing nucleoside triphosphate hydrolases"/>
    <property type="match status" value="1"/>
</dbReference>
<evidence type="ECO:0000256" key="5">
    <source>
        <dbReference type="ARBA" id="ARBA00022840"/>
    </source>
</evidence>
<comment type="subunit">
    <text evidence="7">Component of the RNA degradosome, which is a multiprotein complex involved in RNA processing and mRNA degradation.</text>
</comment>
<dbReference type="GO" id="GO:0003724">
    <property type="term" value="F:RNA helicase activity"/>
    <property type="evidence" value="ECO:0007669"/>
    <property type="project" value="UniProtKB-UniRule"/>
</dbReference>
<dbReference type="GO" id="GO:0005829">
    <property type="term" value="C:cytosol"/>
    <property type="evidence" value="ECO:0007669"/>
    <property type="project" value="TreeGrafter"/>
</dbReference>
<feature type="region of interest" description="Disordered" evidence="9">
    <location>
        <begin position="1"/>
        <end position="80"/>
    </location>
</feature>
<keyword evidence="5 7" id="KW-0067">ATP-binding</keyword>
<sequence length="467" mass="52105">MIKSLVGRLSGNKEPVRDTSESSSKPSQSARKEPAPKPKSEKGHSGENRQQQGKGGKRRRQRKPKEAAQPWSIEDFAVEPKEGETRFHDLGLRDELMHGIADLGFHYCSPIQAQVLPHTLQGHDAIGKAQTGTGKTAAFLITIFNDLLSNPVESERFIGEPRALVIAPTRELVMQIAADAADLSKHTGLNVVTLIGGMDYQKQLNRLQREIVDLVVATPGRLLDFMGRRDLYLDHVEVLVLDEADRMLDMGFIPQVKRIVRATPKKEHRQTLLFSATFTQDIINLSQQWTYEPVTVEIEPESVATDSVDQKIYLVSSEQRYRILNNLIRSDDCSSLIVFANRRDQVRRLYERLRKSGVKCGVLSGEIPQGKRTRTLEQFKSGEIKVLVATDVAGRGIHVDGISHVVNYNLPEDPEDYVHRIGRTGRAGATGTSISFASEDDAFLLPDLEALLGTPLECTHPPEDLLR</sequence>
<dbReference type="HAMAP" id="MF_00661">
    <property type="entry name" value="DEAD_helicase_RhlB"/>
    <property type="match status" value="1"/>
</dbReference>
<gene>
    <name evidence="7 13" type="primary">rhlB</name>
    <name evidence="13" type="ORF">F0M18_17845</name>
</gene>
<dbReference type="AlphaFoldDB" id="A0A5B0WQ43"/>
<evidence type="ECO:0000256" key="4">
    <source>
        <dbReference type="ARBA" id="ARBA00022806"/>
    </source>
</evidence>
<dbReference type="InterPro" id="IPR014014">
    <property type="entry name" value="RNA_helicase_DEAD_Q_motif"/>
</dbReference>
<evidence type="ECO:0000313" key="14">
    <source>
        <dbReference type="Proteomes" id="UP000323708"/>
    </source>
</evidence>
<dbReference type="SMART" id="SM00487">
    <property type="entry name" value="DEXDc"/>
    <property type="match status" value="1"/>
</dbReference>
<feature type="domain" description="Helicase ATP-binding" evidence="10">
    <location>
        <begin position="116"/>
        <end position="296"/>
    </location>
</feature>
<dbReference type="InterPro" id="IPR001650">
    <property type="entry name" value="Helicase_C-like"/>
</dbReference>
<feature type="compositionally biased region" description="Basic and acidic residues" evidence="9">
    <location>
        <begin position="30"/>
        <end position="47"/>
    </location>
</feature>
<dbReference type="PANTHER" id="PTHR47959:SF10">
    <property type="entry name" value="ATP-DEPENDENT RNA HELICASE RHLB"/>
    <property type="match status" value="1"/>
</dbReference>
<comment type="caution">
    <text evidence="13">The sequence shown here is derived from an EMBL/GenBank/DDBJ whole genome shotgun (WGS) entry which is preliminary data.</text>
</comment>
<accession>A0A5B0WQ43</accession>
<dbReference type="InterPro" id="IPR014001">
    <property type="entry name" value="Helicase_ATP-bd"/>
</dbReference>
<evidence type="ECO:0000256" key="7">
    <source>
        <dbReference type="HAMAP-Rule" id="MF_00661"/>
    </source>
</evidence>
<evidence type="ECO:0000256" key="3">
    <source>
        <dbReference type="ARBA" id="ARBA00022801"/>
    </source>
</evidence>
<dbReference type="PROSITE" id="PS51195">
    <property type="entry name" value="Q_MOTIF"/>
    <property type="match status" value="1"/>
</dbReference>
<comment type="catalytic activity">
    <reaction evidence="7">
        <text>ATP + H2O = ADP + phosphate + H(+)</text>
        <dbReference type="Rhea" id="RHEA:13065"/>
        <dbReference type="ChEBI" id="CHEBI:15377"/>
        <dbReference type="ChEBI" id="CHEBI:15378"/>
        <dbReference type="ChEBI" id="CHEBI:30616"/>
        <dbReference type="ChEBI" id="CHEBI:43474"/>
        <dbReference type="ChEBI" id="CHEBI:456216"/>
        <dbReference type="EC" id="3.6.4.13"/>
    </reaction>
</comment>
<keyword evidence="14" id="KW-1185">Reference proteome</keyword>
<dbReference type="RefSeq" id="WP_149612830.1">
    <property type="nucleotide sequence ID" value="NZ_VTUX01000010.1"/>
</dbReference>
<dbReference type="Gene3D" id="3.40.50.300">
    <property type="entry name" value="P-loop containing nucleotide triphosphate hydrolases"/>
    <property type="match status" value="2"/>
</dbReference>
<dbReference type="Proteomes" id="UP000323708">
    <property type="component" value="Unassembled WGS sequence"/>
</dbReference>
<proteinExistence type="inferred from homology"/>
<dbReference type="PROSITE" id="PS51192">
    <property type="entry name" value="HELICASE_ATP_BIND_1"/>
    <property type="match status" value="1"/>
</dbReference>
<dbReference type="SMART" id="SM00490">
    <property type="entry name" value="HELICc"/>
    <property type="match status" value="1"/>
</dbReference>
<evidence type="ECO:0000256" key="9">
    <source>
        <dbReference type="SAM" id="MobiDB-lite"/>
    </source>
</evidence>
<dbReference type="InterPro" id="IPR044742">
    <property type="entry name" value="DEAD/DEAH_RhlB"/>
</dbReference>